<evidence type="ECO:0000313" key="3">
    <source>
        <dbReference type="EMBL" id="MBP2019791.1"/>
    </source>
</evidence>
<dbReference type="InterPro" id="IPR050229">
    <property type="entry name" value="GlpE_sulfurtransferase"/>
</dbReference>
<dbReference type="SMART" id="SM00450">
    <property type="entry name" value="RHOD"/>
    <property type="match status" value="1"/>
</dbReference>
<dbReference type="SUPFAM" id="SSF52821">
    <property type="entry name" value="Rhodanese/Cell cycle control phosphatase"/>
    <property type="match status" value="1"/>
</dbReference>
<evidence type="ECO:0000256" key="1">
    <source>
        <dbReference type="SAM" id="SignalP"/>
    </source>
</evidence>
<dbReference type="Gene3D" id="3.40.250.10">
    <property type="entry name" value="Rhodanese-like domain"/>
    <property type="match status" value="1"/>
</dbReference>
<dbReference type="InterPro" id="IPR036873">
    <property type="entry name" value="Rhodanese-like_dom_sf"/>
</dbReference>
<name>A0ABS4JXS5_9FIRM</name>
<dbReference type="PROSITE" id="PS50206">
    <property type="entry name" value="RHODANESE_3"/>
    <property type="match status" value="1"/>
</dbReference>
<protein>
    <submittedName>
        <fullName evidence="3">Rhodanese-related sulfurtransferase</fullName>
    </submittedName>
</protein>
<comment type="caution">
    <text evidence="3">The sequence shown here is derived from an EMBL/GenBank/DDBJ whole genome shotgun (WGS) entry which is preliminary data.</text>
</comment>
<evidence type="ECO:0000259" key="2">
    <source>
        <dbReference type="PROSITE" id="PS50206"/>
    </source>
</evidence>
<feature type="chain" id="PRO_5047408374" evidence="1">
    <location>
        <begin position="23"/>
        <end position="175"/>
    </location>
</feature>
<dbReference type="Proteomes" id="UP001519289">
    <property type="component" value="Unassembled WGS sequence"/>
</dbReference>
<accession>A0ABS4JXS5</accession>
<keyword evidence="4" id="KW-1185">Reference proteome</keyword>
<dbReference type="InterPro" id="IPR001763">
    <property type="entry name" value="Rhodanese-like_dom"/>
</dbReference>
<feature type="signal peptide" evidence="1">
    <location>
        <begin position="1"/>
        <end position="22"/>
    </location>
</feature>
<feature type="domain" description="Rhodanese" evidence="2">
    <location>
        <begin position="88"/>
        <end position="175"/>
    </location>
</feature>
<proteinExistence type="predicted"/>
<dbReference type="PANTHER" id="PTHR43031:SF1">
    <property type="entry name" value="PYRIDINE NUCLEOTIDE-DISULPHIDE OXIDOREDUCTASE"/>
    <property type="match status" value="1"/>
</dbReference>
<dbReference type="PROSITE" id="PS51257">
    <property type="entry name" value="PROKAR_LIPOPROTEIN"/>
    <property type="match status" value="1"/>
</dbReference>
<keyword evidence="1" id="KW-0732">Signal</keyword>
<dbReference type="Pfam" id="PF00581">
    <property type="entry name" value="Rhodanese"/>
    <property type="match status" value="1"/>
</dbReference>
<dbReference type="CDD" id="cd00158">
    <property type="entry name" value="RHOD"/>
    <property type="match status" value="1"/>
</dbReference>
<dbReference type="EMBL" id="JAGGLG010000035">
    <property type="protein sequence ID" value="MBP2019791.1"/>
    <property type="molecule type" value="Genomic_DNA"/>
</dbReference>
<dbReference type="RefSeq" id="WP_209467891.1">
    <property type="nucleotide sequence ID" value="NZ_JAGGLG010000035.1"/>
</dbReference>
<gene>
    <name evidence="3" type="ORF">J2Z79_003233</name>
</gene>
<dbReference type="PANTHER" id="PTHR43031">
    <property type="entry name" value="FAD-DEPENDENT OXIDOREDUCTASE"/>
    <property type="match status" value="1"/>
</dbReference>
<sequence length="175" mass="18635">MTKRMRHLVLALTLILSLAALTACGGSAQAPAAASQTSQCPECPACPEPEPVDVDAILMEEAQAYFNNMASHKNMIDAADVKAKLDAGDQSIFLLDIRNDTDFAAGHVEGSVNIPFAQLGANFDKLPKDKMIVINCYSGQTSSQATAVLRMAGYNAMSLKGGFPNYEKAELPIVK</sequence>
<reference evidence="3 4" key="1">
    <citation type="submission" date="2021-03" db="EMBL/GenBank/DDBJ databases">
        <title>Genomic Encyclopedia of Type Strains, Phase IV (KMG-IV): sequencing the most valuable type-strain genomes for metagenomic binning, comparative biology and taxonomic classification.</title>
        <authorList>
            <person name="Goeker M."/>
        </authorList>
    </citation>
    <scope>NUCLEOTIDE SEQUENCE [LARGE SCALE GENOMIC DNA]</scope>
    <source>
        <strain evidence="3 4">DSM 27138</strain>
    </source>
</reference>
<evidence type="ECO:0000313" key="4">
    <source>
        <dbReference type="Proteomes" id="UP001519289"/>
    </source>
</evidence>
<organism evidence="3 4">
    <name type="scientific">Symbiobacterium terraclitae</name>
    <dbReference type="NCBI Taxonomy" id="557451"/>
    <lineage>
        <taxon>Bacteria</taxon>
        <taxon>Bacillati</taxon>
        <taxon>Bacillota</taxon>
        <taxon>Clostridia</taxon>
        <taxon>Eubacteriales</taxon>
        <taxon>Symbiobacteriaceae</taxon>
        <taxon>Symbiobacterium</taxon>
    </lineage>
</organism>